<feature type="transmembrane region" description="Helical" evidence="1">
    <location>
        <begin position="21"/>
        <end position="42"/>
    </location>
</feature>
<proteinExistence type="predicted"/>
<reference evidence="3 4" key="1">
    <citation type="submission" date="2016-12" db="EMBL/GenBank/DDBJ databases">
        <authorList>
            <person name="Song W.-J."/>
            <person name="Kurnit D.M."/>
        </authorList>
    </citation>
    <scope>NUCLEOTIDE SEQUENCE [LARGE SCALE GENOMIC DNA]</scope>
    <source>
        <strain evidence="3 4">IMCC3135</strain>
    </source>
</reference>
<feature type="transmembrane region" description="Helical" evidence="1">
    <location>
        <begin position="81"/>
        <end position="103"/>
    </location>
</feature>
<accession>A0A2Z2P098</accession>
<dbReference type="AlphaFoldDB" id="A0A2Z2P098"/>
<name>A0A2Z2P098_9GAMM</name>
<evidence type="ECO:0000259" key="2">
    <source>
        <dbReference type="Pfam" id="PF00149"/>
    </source>
</evidence>
<dbReference type="CDD" id="cd07385">
    <property type="entry name" value="MPP_YkuE_C"/>
    <property type="match status" value="1"/>
</dbReference>
<dbReference type="EC" id="3.1.4.53" evidence="3"/>
<evidence type="ECO:0000313" key="4">
    <source>
        <dbReference type="Proteomes" id="UP000250079"/>
    </source>
</evidence>
<dbReference type="KEGG" id="gai:IMCC3135_28145"/>
<dbReference type="PANTHER" id="PTHR31302:SF0">
    <property type="entry name" value="TRANSMEMBRANE PROTEIN WITH METALLOPHOSPHOESTERASE DOMAIN"/>
    <property type="match status" value="1"/>
</dbReference>
<dbReference type="InterPro" id="IPR029052">
    <property type="entry name" value="Metallo-depent_PP-like"/>
</dbReference>
<protein>
    <submittedName>
        <fullName evidence="3">3',5'-cyclic adenosine monophosphate phosphodiesterase CpdA</fullName>
        <ecNumber evidence="3">3.1.4.53</ecNumber>
    </submittedName>
</protein>
<dbReference type="SUPFAM" id="SSF56300">
    <property type="entry name" value="Metallo-dependent phosphatases"/>
    <property type="match status" value="1"/>
</dbReference>
<evidence type="ECO:0000256" key="1">
    <source>
        <dbReference type="SAM" id="Phobius"/>
    </source>
</evidence>
<dbReference type="GO" id="GO:0004115">
    <property type="term" value="F:3',5'-cyclic-AMP phosphodiesterase activity"/>
    <property type="evidence" value="ECO:0007669"/>
    <property type="project" value="UniProtKB-EC"/>
</dbReference>
<dbReference type="PANTHER" id="PTHR31302">
    <property type="entry name" value="TRANSMEMBRANE PROTEIN WITH METALLOPHOSPHOESTERASE DOMAIN-RELATED"/>
    <property type="match status" value="1"/>
</dbReference>
<keyword evidence="1" id="KW-0472">Membrane</keyword>
<keyword evidence="4" id="KW-1185">Reference proteome</keyword>
<evidence type="ECO:0000313" key="3">
    <source>
        <dbReference type="EMBL" id="ASJ75681.1"/>
    </source>
</evidence>
<dbReference type="Proteomes" id="UP000250079">
    <property type="component" value="Chromosome"/>
</dbReference>
<organism evidence="3 4">
    <name type="scientific">Granulosicoccus antarcticus IMCC3135</name>
    <dbReference type="NCBI Taxonomy" id="1192854"/>
    <lineage>
        <taxon>Bacteria</taxon>
        <taxon>Pseudomonadati</taxon>
        <taxon>Pseudomonadota</taxon>
        <taxon>Gammaproteobacteria</taxon>
        <taxon>Chromatiales</taxon>
        <taxon>Granulosicoccaceae</taxon>
        <taxon>Granulosicoccus</taxon>
    </lineage>
</organism>
<feature type="transmembrane region" description="Helical" evidence="1">
    <location>
        <begin position="109"/>
        <end position="126"/>
    </location>
</feature>
<keyword evidence="3" id="KW-0378">Hydrolase</keyword>
<dbReference type="RefSeq" id="WP_157736316.1">
    <property type="nucleotide sequence ID" value="NZ_CP018632.1"/>
</dbReference>
<dbReference type="InterPro" id="IPR004843">
    <property type="entry name" value="Calcineurin-like_PHP"/>
</dbReference>
<keyword evidence="1" id="KW-0812">Transmembrane</keyword>
<dbReference type="Gene3D" id="3.60.21.10">
    <property type="match status" value="1"/>
</dbReference>
<gene>
    <name evidence="3" type="primary">cpdA_3</name>
    <name evidence="3" type="ORF">IMCC3135_28145</name>
</gene>
<dbReference type="InterPro" id="IPR051158">
    <property type="entry name" value="Metallophosphoesterase_sf"/>
</dbReference>
<dbReference type="OrthoDB" id="9780884at2"/>
<keyword evidence="1" id="KW-1133">Transmembrane helix</keyword>
<feature type="transmembrane region" description="Helical" evidence="1">
    <location>
        <begin position="48"/>
        <end position="69"/>
    </location>
</feature>
<dbReference type="Pfam" id="PF00149">
    <property type="entry name" value="Metallophos"/>
    <property type="match status" value="1"/>
</dbReference>
<dbReference type="EMBL" id="CP018632">
    <property type="protein sequence ID" value="ASJ75681.1"/>
    <property type="molecule type" value="Genomic_DNA"/>
</dbReference>
<sequence length="372" mass="41450">MSVTASPARERQLFSKLKWPAAMISLLWLSMIAPPITLAALLSGASFYSFWSISLWVLPAMFLLLLAVFRTRSRSFRWWVFQYLGVSAVCFTAAACGVILSLFLSNAVAGYWAVFLAILFCGWAFYSAHRIHTVTLNISNPKIQENLRLVQISDVHIGSRKPVFLEKVIEQVRLQSPDLLLITGDLVDENVSMADLAPLASMSCPVLYCSGNHERYINYAQVLEDIAAHGVQVLSDQSVEILGLRVIGVEDRQQRHEATAALDQLNTFVSSTDTGASIDDTNALPFTVLLYHQPDIWDDAKRHGIELMLSGHTHKGQIWPFGLLVRTRYAHVAGHFQASLNHLFVSQGTGTWGPLMRFGTRCEMTVIELQSV</sequence>
<feature type="domain" description="Calcineurin-like phosphoesterase" evidence="2">
    <location>
        <begin position="147"/>
        <end position="315"/>
    </location>
</feature>